<evidence type="ECO:0000313" key="10">
    <source>
        <dbReference type="EMBL" id="KAA6301262.1"/>
    </source>
</evidence>
<keyword evidence="5 7" id="KW-1133">Transmembrane helix</keyword>
<reference evidence="10 11" key="1">
    <citation type="submission" date="2019-03" db="EMBL/GenBank/DDBJ databases">
        <title>Single cell metagenomics reveals metabolic interactions within the superorganism composed of flagellate Streblomastix strix and complex community of Bacteroidetes bacteria on its surface.</title>
        <authorList>
            <person name="Treitli S.C."/>
            <person name="Kolisko M."/>
            <person name="Husnik F."/>
            <person name="Keeling P."/>
            <person name="Hampl V."/>
        </authorList>
    </citation>
    <scope>NUCLEOTIDE SEQUENCE [LARGE SCALE GENOMIC DNA]</scope>
    <source>
        <strain evidence="10">St1</strain>
    </source>
</reference>
<proteinExistence type="inferred from homology"/>
<evidence type="ECO:0000256" key="3">
    <source>
        <dbReference type="ARBA" id="ARBA00022475"/>
    </source>
</evidence>
<comment type="similarity">
    <text evidence="2">Belongs to the ABC-4 integral membrane protein family. LolC/E subfamily.</text>
</comment>
<dbReference type="GO" id="GO:0098797">
    <property type="term" value="C:plasma membrane protein complex"/>
    <property type="evidence" value="ECO:0007669"/>
    <property type="project" value="TreeGrafter"/>
</dbReference>
<comment type="subcellular location">
    <subcellularLocation>
        <location evidence="1">Cell membrane</location>
        <topology evidence="1">Multi-pass membrane protein</topology>
    </subcellularLocation>
</comment>
<feature type="transmembrane region" description="Helical" evidence="7">
    <location>
        <begin position="326"/>
        <end position="355"/>
    </location>
</feature>
<feature type="transmembrane region" description="Helical" evidence="7">
    <location>
        <begin position="375"/>
        <end position="403"/>
    </location>
</feature>
<keyword evidence="10" id="KW-0449">Lipoprotein</keyword>
<keyword evidence="4 7" id="KW-0812">Transmembrane</keyword>
<feature type="transmembrane region" description="Helical" evidence="7">
    <location>
        <begin position="28"/>
        <end position="50"/>
    </location>
</feature>
<organism evidence="10 11">
    <name type="scientific">Candidatus Ordinivivax streblomastigis</name>
    <dbReference type="NCBI Taxonomy" id="2540710"/>
    <lineage>
        <taxon>Bacteria</taxon>
        <taxon>Pseudomonadati</taxon>
        <taxon>Bacteroidota</taxon>
        <taxon>Bacteroidia</taxon>
        <taxon>Bacteroidales</taxon>
        <taxon>Candidatus Ordinivivax</taxon>
    </lineage>
</organism>
<dbReference type="Pfam" id="PF12704">
    <property type="entry name" value="MacB_PCD"/>
    <property type="match status" value="1"/>
</dbReference>
<dbReference type="GO" id="GO:0044874">
    <property type="term" value="P:lipoprotein localization to outer membrane"/>
    <property type="evidence" value="ECO:0007669"/>
    <property type="project" value="TreeGrafter"/>
</dbReference>
<evidence type="ECO:0000256" key="1">
    <source>
        <dbReference type="ARBA" id="ARBA00004651"/>
    </source>
</evidence>
<dbReference type="EMBL" id="SNRX01000022">
    <property type="protein sequence ID" value="KAA6301262.1"/>
    <property type="molecule type" value="Genomic_DNA"/>
</dbReference>
<comment type="caution">
    <text evidence="10">The sequence shown here is derived from an EMBL/GenBank/DDBJ whole genome shotgun (WGS) entry which is preliminary data.</text>
</comment>
<evidence type="ECO:0000256" key="4">
    <source>
        <dbReference type="ARBA" id="ARBA00022692"/>
    </source>
</evidence>
<feature type="transmembrane region" description="Helical" evidence="7">
    <location>
        <begin position="281"/>
        <end position="305"/>
    </location>
</feature>
<dbReference type="InterPro" id="IPR051447">
    <property type="entry name" value="Lipoprotein-release_system"/>
</dbReference>
<name>A0A5M8NWM9_9BACT</name>
<gene>
    <name evidence="10" type="ORF">EZS26_002571</name>
</gene>
<keyword evidence="3" id="KW-1003">Cell membrane</keyword>
<evidence type="ECO:0000256" key="2">
    <source>
        <dbReference type="ARBA" id="ARBA00005236"/>
    </source>
</evidence>
<dbReference type="InterPro" id="IPR025857">
    <property type="entry name" value="MacB_PCD"/>
</dbReference>
<keyword evidence="6 7" id="KW-0472">Membrane</keyword>
<accession>A0A5M8NWM9</accession>
<dbReference type="PANTHER" id="PTHR30489">
    <property type="entry name" value="LIPOPROTEIN-RELEASING SYSTEM TRANSMEMBRANE PROTEIN LOLE"/>
    <property type="match status" value="1"/>
</dbReference>
<sequence length="414" mass="46466">MNSSYFIAKRIYFNKDGQKQVSPPAVRIAIASMALGLSIMILSVAIIVGFKKEVRNKVIGFGSHIQITHFDSNSSYETQPITVSDSLLNELKILPGIAHIQAFATKPVIIKTDSDFQAVILKGVDEHCDWTFLQQNLIEGEVPLISADSLNNRILISKNIADKLQFKTGDSFLCYYLQEPPRVRKYTISGIYQTNFVDYDKVFIVGDIKQIRRLSEWDNDMASGLEILVNDYEQVEQTAETVSYHLSTQTDRLGNHYYVRSIQQINPMIFAWLDVLDTNVVVILLLMLLVAGFSMISGLLIIILERANMIGILKAMGENNTGIRKIFLYLSAFLIGKGLLWGNVIAIAICFIQKYTGIFKLNPEAYYVSEVPIDLNFGTLLLINLGTLMVTLLMLVGPSYLVAKLSPAKTIRFE</sequence>
<evidence type="ECO:0000256" key="7">
    <source>
        <dbReference type="SAM" id="Phobius"/>
    </source>
</evidence>
<evidence type="ECO:0000259" key="9">
    <source>
        <dbReference type="Pfam" id="PF12704"/>
    </source>
</evidence>
<dbReference type="InterPro" id="IPR003838">
    <property type="entry name" value="ABC3_permease_C"/>
</dbReference>
<feature type="domain" description="MacB-like periplasmic core" evidence="9">
    <location>
        <begin position="28"/>
        <end position="241"/>
    </location>
</feature>
<evidence type="ECO:0000259" key="8">
    <source>
        <dbReference type="Pfam" id="PF02687"/>
    </source>
</evidence>
<dbReference type="Pfam" id="PF02687">
    <property type="entry name" value="FtsX"/>
    <property type="match status" value="1"/>
</dbReference>
<protein>
    <submittedName>
        <fullName evidence="10">Lipoprotein-releasing system transmembrane protein LolE</fullName>
    </submittedName>
</protein>
<evidence type="ECO:0000313" key="11">
    <source>
        <dbReference type="Proteomes" id="UP000324575"/>
    </source>
</evidence>
<dbReference type="PANTHER" id="PTHR30489:SF0">
    <property type="entry name" value="LIPOPROTEIN-RELEASING SYSTEM TRANSMEMBRANE PROTEIN LOLE"/>
    <property type="match status" value="1"/>
</dbReference>
<evidence type="ECO:0000256" key="5">
    <source>
        <dbReference type="ARBA" id="ARBA00022989"/>
    </source>
</evidence>
<dbReference type="Proteomes" id="UP000324575">
    <property type="component" value="Unassembled WGS sequence"/>
</dbReference>
<evidence type="ECO:0000256" key="6">
    <source>
        <dbReference type="ARBA" id="ARBA00023136"/>
    </source>
</evidence>
<feature type="domain" description="ABC3 transporter permease C-terminal" evidence="8">
    <location>
        <begin position="282"/>
        <end position="407"/>
    </location>
</feature>
<dbReference type="AlphaFoldDB" id="A0A5M8NWM9"/>